<evidence type="ECO:0000313" key="2">
    <source>
        <dbReference type="EMBL" id="UOE37006.1"/>
    </source>
</evidence>
<proteinExistence type="predicted"/>
<protein>
    <submittedName>
        <fullName evidence="2">Restriction endonuclease</fullName>
    </submittedName>
</protein>
<dbReference type="Pfam" id="PF04471">
    <property type="entry name" value="Mrr_cat"/>
    <property type="match status" value="1"/>
</dbReference>
<name>A0ABY4BH01_9FLAO</name>
<dbReference type="Gene3D" id="3.40.1350.10">
    <property type="match status" value="1"/>
</dbReference>
<feature type="domain" description="Restriction endonuclease type IV Mrr" evidence="1">
    <location>
        <begin position="167"/>
        <end position="282"/>
    </location>
</feature>
<dbReference type="InterPro" id="IPR052906">
    <property type="entry name" value="Type_IV_Methyl-Rstrct_Enzyme"/>
</dbReference>
<evidence type="ECO:0000259" key="1">
    <source>
        <dbReference type="Pfam" id="PF04471"/>
    </source>
</evidence>
<dbReference type="RefSeq" id="WP_243575518.1">
    <property type="nucleotide sequence ID" value="NZ_CP094529.1"/>
</dbReference>
<keyword evidence="2" id="KW-0540">Nuclease</keyword>
<keyword evidence="2" id="KW-0378">Hydrolase</keyword>
<dbReference type="EMBL" id="CP094529">
    <property type="protein sequence ID" value="UOE37006.1"/>
    <property type="molecule type" value="Genomic_DNA"/>
</dbReference>
<dbReference type="InterPro" id="IPR007560">
    <property type="entry name" value="Restrct_endonuc_IV_Mrr"/>
</dbReference>
<evidence type="ECO:0000313" key="3">
    <source>
        <dbReference type="Proteomes" id="UP000831068"/>
    </source>
</evidence>
<dbReference type="PANTHER" id="PTHR30015:SF7">
    <property type="entry name" value="TYPE IV METHYL-DIRECTED RESTRICTION ENZYME ECOKMRR"/>
    <property type="match status" value="1"/>
</dbReference>
<dbReference type="PANTHER" id="PTHR30015">
    <property type="entry name" value="MRR RESTRICTION SYSTEM PROTEIN"/>
    <property type="match status" value="1"/>
</dbReference>
<reference evidence="2 3" key="1">
    <citation type="submission" date="2022-03" db="EMBL/GenBank/DDBJ databases">
        <title>Chryseobacterium sp. isolated from the Andong Sikhe.</title>
        <authorList>
            <person name="Won M."/>
            <person name="Kim S.-J."/>
            <person name="Kwon S.-W."/>
        </authorList>
    </citation>
    <scope>NUCLEOTIDE SEQUENCE [LARGE SCALE GENOMIC DNA]</scope>
    <source>
        <strain evidence="2 3">ADR-1</strain>
    </source>
</reference>
<keyword evidence="3" id="KW-1185">Reference proteome</keyword>
<dbReference type="GO" id="GO:0004519">
    <property type="term" value="F:endonuclease activity"/>
    <property type="evidence" value="ECO:0007669"/>
    <property type="project" value="UniProtKB-KW"/>
</dbReference>
<organism evidence="2 3">
    <name type="scientific">Chryseobacterium oryzae</name>
    <dbReference type="NCBI Taxonomy" id="2929799"/>
    <lineage>
        <taxon>Bacteria</taxon>
        <taxon>Pseudomonadati</taxon>
        <taxon>Bacteroidota</taxon>
        <taxon>Flavobacteriia</taxon>
        <taxon>Flavobacteriales</taxon>
        <taxon>Weeksellaceae</taxon>
        <taxon>Chryseobacterium group</taxon>
        <taxon>Chryseobacterium</taxon>
    </lineage>
</organism>
<dbReference type="SUPFAM" id="SSF52980">
    <property type="entry name" value="Restriction endonuclease-like"/>
    <property type="match status" value="1"/>
</dbReference>
<sequence>MKDKDFLNIEILNSILSYITNDIRKQFKKHLIYDNRTEYLLEINKYERSSVLLANYYETDLIGKNLADTLLDLVYYTLNNPYFIFDSDDSFYIENSINNTNSDENFMFNNPIYSWFDYADWEFNHRNEIKTIIQKILLSNEQNRKYNLNEIDLQVYKEIISNPELAKSINWRNFEYLLAKILEKFEYEVEVLKGSKDGGIDVIALKKNSTFGNERYLIQAKKWSNKVGVDPVRQLLWAHNEYKVTKSCLITTSKFTKGAWELADKYKWQIELKDYEKLNEWIDEASKKL</sequence>
<dbReference type="InterPro" id="IPR011856">
    <property type="entry name" value="tRNA_endonuc-like_dom_sf"/>
</dbReference>
<dbReference type="InterPro" id="IPR011335">
    <property type="entry name" value="Restrct_endonuc-II-like"/>
</dbReference>
<dbReference type="Proteomes" id="UP000831068">
    <property type="component" value="Chromosome"/>
</dbReference>
<accession>A0ABY4BH01</accession>
<keyword evidence="2" id="KW-0255">Endonuclease</keyword>
<gene>
    <name evidence="2" type="ORF">MTP08_07970</name>
</gene>